<dbReference type="InterPro" id="IPR039424">
    <property type="entry name" value="SBP_5"/>
</dbReference>
<keyword evidence="6" id="KW-1185">Reference proteome</keyword>
<evidence type="ECO:0000313" key="3">
    <source>
        <dbReference type="EMBL" id="MDA1385534.1"/>
    </source>
</evidence>
<feature type="chain" id="PRO_5040851578" evidence="1">
    <location>
        <begin position="21"/>
        <end position="577"/>
    </location>
</feature>
<evidence type="ECO:0000313" key="4">
    <source>
        <dbReference type="EMBL" id="MDR7339630.1"/>
    </source>
</evidence>
<dbReference type="SUPFAM" id="SSF53850">
    <property type="entry name" value="Periplasmic binding protein-like II"/>
    <property type="match status" value="1"/>
</dbReference>
<name>A0A9X3PKA9_9ACTN</name>
<dbReference type="Proteomes" id="UP001145799">
    <property type="component" value="Unassembled WGS sequence"/>
</dbReference>
<reference evidence="3" key="1">
    <citation type="submission" date="2022-12" db="EMBL/GenBank/DDBJ databases">
        <title>Gycomyces niveus sp.nov., a novel actinomycete isolated from soil in Shouguang.</title>
        <authorList>
            <person name="Yang X."/>
        </authorList>
    </citation>
    <scope>NUCLEOTIDE SEQUENCE</scope>
    <source>
        <strain evidence="3">DSM 44724</strain>
    </source>
</reference>
<dbReference type="PANTHER" id="PTHR30290">
    <property type="entry name" value="PERIPLASMIC BINDING COMPONENT OF ABC TRANSPORTER"/>
    <property type="match status" value="1"/>
</dbReference>
<evidence type="ECO:0000256" key="1">
    <source>
        <dbReference type="SAM" id="SignalP"/>
    </source>
</evidence>
<dbReference type="GO" id="GO:0015833">
    <property type="term" value="P:peptide transport"/>
    <property type="evidence" value="ECO:0007669"/>
    <property type="project" value="TreeGrafter"/>
</dbReference>
<dbReference type="Pfam" id="PF00496">
    <property type="entry name" value="SBP_bac_5"/>
    <property type="match status" value="1"/>
</dbReference>
<dbReference type="PROSITE" id="PS51257">
    <property type="entry name" value="PROKAR_LIPOPROTEIN"/>
    <property type="match status" value="1"/>
</dbReference>
<dbReference type="GO" id="GO:1904680">
    <property type="term" value="F:peptide transmembrane transporter activity"/>
    <property type="evidence" value="ECO:0007669"/>
    <property type="project" value="TreeGrafter"/>
</dbReference>
<dbReference type="EMBL" id="JAVDYD010000001">
    <property type="protein sequence ID" value="MDR7339630.1"/>
    <property type="molecule type" value="Genomic_DNA"/>
</dbReference>
<feature type="signal peptide" evidence="1">
    <location>
        <begin position="1"/>
        <end position="20"/>
    </location>
</feature>
<dbReference type="InterPro" id="IPR000914">
    <property type="entry name" value="SBP_5_dom"/>
</dbReference>
<dbReference type="Gene3D" id="3.40.190.10">
    <property type="entry name" value="Periplasmic binding protein-like II"/>
    <property type="match status" value="1"/>
</dbReference>
<dbReference type="RefSeq" id="WP_270121997.1">
    <property type="nucleotide sequence ID" value="NZ_BAAAOM010000004.1"/>
</dbReference>
<feature type="domain" description="Solute-binding protein family 5" evidence="2">
    <location>
        <begin position="111"/>
        <end position="493"/>
    </location>
</feature>
<protein>
    <submittedName>
        <fullName evidence="3">ABC transporter family substrate-binding protein</fullName>
    </submittedName>
    <submittedName>
        <fullName evidence="4">Peptide/nickel transport system substrate-binding protein</fullName>
    </submittedName>
</protein>
<dbReference type="EMBL" id="JAPZVQ010000005">
    <property type="protein sequence ID" value="MDA1385534.1"/>
    <property type="molecule type" value="Genomic_DNA"/>
</dbReference>
<dbReference type="AlphaFoldDB" id="A0A9X3PKA9"/>
<dbReference type="Gene3D" id="3.10.105.10">
    <property type="entry name" value="Dipeptide-binding Protein, Domain 3"/>
    <property type="match status" value="1"/>
</dbReference>
<comment type="caution">
    <text evidence="3">The sequence shown here is derived from an EMBL/GenBank/DDBJ whole genome shotgun (WGS) entry which is preliminary data.</text>
</comment>
<dbReference type="PANTHER" id="PTHR30290:SF65">
    <property type="entry name" value="MONOACYL PHOSPHATIDYLINOSITOL TETRAMANNOSIDE-BINDING PROTEIN LPQW-RELATED"/>
    <property type="match status" value="1"/>
</dbReference>
<proteinExistence type="predicted"/>
<sequence>MKRHHIAAVAALACSALALTACGRGDDTTASSLDACIDDPAGCNSGARADGGEITWALDSSWASWNQNTSEGNNAYAAVALVGMWPATGQFNPEGEYIVNEGVFASAPTLVKEDPVTVEYTLQAGANWGDGTDISVDDFIYHWYATSGDASLCEGCDPANITRGSQVESITGDGSKVTVTYKESYHSAEWQYEEVLSEPAHVAEEQGFDWQNDPKDMAAAEDYFSKTVPTWSTGPFKIEDAKVGEHVIYVPNEDWAGETEVTLDKVTFRVIEGLDNITTALRNGEIDGASPFSVNAETVTQLQGAAGLEYQVAGGPSWEHIDLNTQSEFLSDPVLRQAVFTAIDVENIIGRTYAYVQSDIERKGNHLFRNGSEYYTDYLSATGQGTGDIELAYDMLDEAGYKLEDGVLHTPDGDPVELDFRYSESKENRRITGELVQSNLADLGIDVELKSIPDADLGSVLGEGEFDMIDFGWSSEPTFVAAASQYWETGSGSNFGGLSDPALDALIAEVNGTLDLDEAAVRANVAVQQVVQDAYSLPIVDTPVVVMVSDRLVNVRDNWASQQRAAYNIAEWGVAAE</sequence>
<gene>
    <name evidence="4" type="ORF">J2S69_003349</name>
    <name evidence="3" type="ORF">O2L01_11115</name>
</gene>
<evidence type="ECO:0000259" key="2">
    <source>
        <dbReference type="Pfam" id="PF00496"/>
    </source>
</evidence>
<accession>A0A9X3PKA9</accession>
<reference evidence="4 6" key="2">
    <citation type="submission" date="2023-07" db="EMBL/GenBank/DDBJ databases">
        <title>Sequencing the genomes of 1000 actinobacteria strains.</title>
        <authorList>
            <person name="Klenk H.-P."/>
        </authorList>
    </citation>
    <scope>NUCLEOTIDE SEQUENCE [LARGE SCALE GENOMIC DNA]</scope>
    <source>
        <strain evidence="4 6">DSM 44724</strain>
    </source>
</reference>
<dbReference type="Proteomes" id="UP001183604">
    <property type="component" value="Unassembled WGS sequence"/>
</dbReference>
<evidence type="ECO:0000313" key="5">
    <source>
        <dbReference type="Proteomes" id="UP001145799"/>
    </source>
</evidence>
<keyword evidence="1" id="KW-0732">Signal</keyword>
<dbReference type="CDD" id="cd08501">
    <property type="entry name" value="PBP2_Lpqw"/>
    <property type="match status" value="1"/>
</dbReference>
<organism evidence="3 5">
    <name type="scientific">Glycomyces lechevalierae</name>
    <dbReference type="NCBI Taxonomy" id="256034"/>
    <lineage>
        <taxon>Bacteria</taxon>
        <taxon>Bacillati</taxon>
        <taxon>Actinomycetota</taxon>
        <taxon>Actinomycetes</taxon>
        <taxon>Glycomycetales</taxon>
        <taxon>Glycomycetaceae</taxon>
        <taxon>Glycomyces</taxon>
    </lineage>
</organism>
<evidence type="ECO:0000313" key="6">
    <source>
        <dbReference type="Proteomes" id="UP001183604"/>
    </source>
</evidence>